<keyword evidence="2" id="KW-1185">Reference proteome</keyword>
<name>A0A1W6JIE1_9CAUD</name>
<organism evidence="1 2">
    <name type="scientific">Lactococcus phage AM6</name>
    <dbReference type="NCBI Taxonomy" id="1965474"/>
    <lineage>
        <taxon>Viruses</taxon>
        <taxon>Duplodnaviria</taxon>
        <taxon>Heunggongvirae</taxon>
        <taxon>Uroviricota</taxon>
        <taxon>Caudoviricetes</taxon>
        <taxon>Teubervirus</taxon>
        <taxon>Teubervirus AM6</taxon>
    </lineage>
</organism>
<reference evidence="1 2" key="1">
    <citation type="journal article" date="2017" name="Viruses">
        <title>Phage Biodiversity in Artisanal Cheese Wheys Reflects the Complexity of the Fermentation Process.</title>
        <authorList>
            <person name="Mahony J."/>
            <person name="Moscarelli A."/>
            <person name="Kelleher P."/>
            <person name="Lugli G.A."/>
            <person name="Ventura M."/>
            <person name="Settanni L."/>
            <person name="van Sinderen D."/>
        </authorList>
    </citation>
    <scope>NUCLEOTIDE SEQUENCE [LARGE SCALE GENOMIC DNA]</scope>
</reference>
<dbReference type="Proteomes" id="UP000223464">
    <property type="component" value="Segment"/>
</dbReference>
<gene>
    <name evidence="1" type="ORF">AM6_042</name>
</gene>
<dbReference type="EMBL" id="KY554766">
    <property type="protein sequence ID" value="ARM65989.1"/>
    <property type="molecule type" value="Genomic_DNA"/>
</dbReference>
<sequence length="77" mass="9100">MNNNDTILYTLEDNQGYAETFQDLNFILTENQKYMLITLENTNVSINVPVLDGYRTPYDFSVTDEIGTEHYIYYEEK</sequence>
<accession>A0A1W6JIE1</accession>
<evidence type="ECO:0000313" key="1">
    <source>
        <dbReference type="EMBL" id="ARM65989.1"/>
    </source>
</evidence>
<protein>
    <submittedName>
        <fullName evidence="1">Uncharacterized protein</fullName>
    </submittedName>
</protein>
<proteinExistence type="predicted"/>
<evidence type="ECO:0000313" key="2">
    <source>
        <dbReference type="Proteomes" id="UP000223464"/>
    </source>
</evidence>